<reference evidence="2 3" key="1">
    <citation type="journal article" date="2010" name="ChemBioChem">
        <title>Cloning and characterization of the biosynthetic gene cluster of 16-membered macrolide antibiotic FD-891: involvement of a dual functional cytochrome P450 monooxygenase catalyzing epoxidation and hydroxylation.</title>
        <authorList>
            <person name="Kudo F."/>
            <person name="Motegi A."/>
            <person name="Mizoue K."/>
            <person name="Eguchi T."/>
        </authorList>
    </citation>
    <scope>NUCLEOTIDE SEQUENCE [LARGE SCALE GENOMIC DNA]</scope>
    <source>
        <strain evidence="2 3">A-8890</strain>
    </source>
</reference>
<feature type="compositionally biased region" description="Low complexity" evidence="1">
    <location>
        <begin position="67"/>
        <end position="85"/>
    </location>
</feature>
<evidence type="ECO:0000313" key="2">
    <source>
        <dbReference type="EMBL" id="BBC30294.1"/>
    </source>
</evidence>
<name>A0ABN5VBB2_9ACTN</name>
<evidence type="ECO:0000256" key="1">
    <source>
        <dbReference type="SAM" id="MobiDB-lite"/>
    </source>
</evidence>
<dbReference type="EMBL" id="AP018448">
    <property type="protein sequence ID" value="BBC30294.1"/>
    <property type="molecule type" value="Genomic_DNA"/>
</dbReference>
<proteinExistence type="predicted"/>
<evidence type="ECO:0000313" key="3">
    <source>
        <dbReference type="Proteomes" id="UP001321542"/>
    </source>
</evidence>
<protein>
    <submittedName>
        <fullName evidence="2">Uncharacterized protein</fullName>
    </submittedName>
</protein>
<gene>
    <name evidence="2" type="ORF">SGFS_015880</name>
</gene>
<sequence>MQPVLVPDLAFDGHCDVRRGDVAPLAQAARDPARPDDDRPCGVDVEAVSHDILGADGVRSTLCALAGEASSAEGTSPEGSSPGGTVAEGAS</sequence>
<organism evidence="2 3">
    <name type="scientific">Streptomyces graminofaciens</name>
    <dbReference type="NCBI Taxonomy" id="68212"/>
    <lineage>
        <taxon>Bacteria</taxon>
        <taxon>Bacillati</taxon>
        <taxon>Actinomycetota</taxon>
        <taxon>Actinomycetes</taxon>
        <taxon>Kitasatosporales</taxon>
        <taxon>Streptomycetaceae</taxon>
        <taxon>Streptomyces</taxon>
    </lineage>
</organism>
<reference evidence="2 3" key="2">
    <citation type="journal article" date="2023" name="ChemBioChem">
        <title>Acyltransferase Domain Exchange between Two Independent Type I Polyketide Synthases in the Same Producer Strain of Macrolide Antibiotics.</title>
        <authorList>
            <person name="Kudo F."/>
            <person name="Kishikawa K."/>
            <person name="Tsuboi K."/>
            <person name="Kido T."/>
            <person name="Usui T."/>
            <person name="Hashimoto J."/>
            <person name="Shin-Ya K."/>
            <person name="Miyanaga A."/>
            <person name="Eguchi T."/>
        </authorList>
    </citation>
    <scope>NUCLEOTIDE SEQUENCE [LARGE SCALE GENOMIC DNA]</scope>
    <source>
        <strain evidence="2 3">A-8890</strain>
    </source>
</reference>
<dbReference type="Proteomes" id="UP001321542">
    <property type="component" value="Chromosome"/>
</dbReference>
<feature type="region of interest" description="Disordered" evidence="1">
    <location>
        <begin position="67"/>
        <end position="91"/>
    </location>
</feature>
<keyword evidence="3" id="KW-1185">Reference proteome</keyword>
<accession>A0ABN5VBB2</accession>